<feature type="chain" id="PRO_5042990858" description="Secreted protein" evidence="2">
    <location>
        <begin position="21"/>
        <end position="50"/>
    </location>
</feature>
<evidence type="ECO:0000313" key="3">
    <source>
        <dbReference type="EMBL" id="AHJ63159.1"/>
    </source>
</evidence>
<evidence type="ECO:0008006" key="5">
    <source>
        <dbReference type="Google" id="ProtNLM"/>
    </source>
</evidence>
<sequence>MISSRTGLLALLLLAMAACGVTPENISGHASGQITPPADLMHAPTDRSSR</sequence>
<keyword evidence="2" id="KW-0732">Signal</keyword>
<dbReference type="AlphaFoldDB" id="A0AAN0VFV2"/>
<dbReference type="EMBL" id="CP003181">
    <property type="protein sequence ID" value="AHJ63159.1"/>
    <property type="molecule type" value="Genomic_DNA"/>
</dbReference>
<accession>A0AAN0VFV2</accession>
<dbReference type="Proteomes" id="UP000019438">
    <property type="component" value="Chromosome"/>
</dbReference>
<dbReference type="RefSeq" id="WP_011632056.1">
    <property type="nucleotide sequence ID" value="NZ_CP003181.2"/>
</dbReference>
<name>A0AAN0VFV2_9PROT</name>
<reference evidence="4" key="1">
    <citation type="submission" date="2012-06" db="EMBL/GenBank/DDBJ databases">
        <title>Genome analysis of multiple Granulibacter bethesdensis isolates demonstrates substantial genome diversity.</title>
        <authorList>
            <person name="Greenberg D.E."/>
            <person name="Porcella S.F."/>
            <person name="Zarember K."/>
            <person name="Zelazny A.M."/>
            <person name="Bruno D."/>
            <person name="Martens C."/>
            <person name="Barbian K.D."/>
            <person name="Jaske E."/>
            <person name="Holland S.M."/>
        </authorList>
    </citation>
    <scope>NUCLEOTIDE SEQUENCE [LARGE SCALE GENOMIC DNA]</scope>
    <source>
        <strain evidence="4">CGDNIH3</strain>
    </source>
</reference>
<dbReference type="KEGG" id="gbc:GbCGDNIH3_1349"/>
<evidence type="ECO:0000313" key="4">
    <source>
        <dbReference type="Proteomes" id="UP000019438"/>
    </source>
</evidence>
<dbReference type="GeneID" id="69746640"/>
<feature type="signal peptide" evidence="2">
    <location>
        <begin position="1"/>
        <end position="20"/>
    </location>
</feature>
<gene>
    <name evidence="3" type="ORF">GbCGDNIH3_1349</name>
</gene>
<feature type="region of interest" description="Disordered" evidence="1">
    <location>
        <begin position="26"/>
        <end position="50"/>
    </location>
</feature>
<dbReference type="PROSITE" id="PS51257">
    <property type="entry name" value="PROKAR_LIPOPROTEIN"/>
    <property type="match status" value="1"/>
</dbReference>
<evidence type="ECO:0000256" key="1">
    <source>
        <dbReference type="SAM" id="MobiDB-lite"/>
    </source>
</evidence>
<proteinExistence type="predicted"/>
<dbReference type="KEGG" id="gbh:GbCGDNIH2_1349"/>
<protein>
    <recommendedName>
        <fullName evidence="5">Secreted protein</fullName>
    </recommendedName>
</protein>
<evidence type="ECO:0000256" key="2">
    <source>
        <dbReference type="SAM" id="SignalP"/>
    </source>
</evidence>
<organism evidence="3 4">
    <name type="scientific">Granulibacter bethesdensis</name>
    <dbReference type="NCBI Taxonomy" id="364410"/>
    <lineage>
        <taxon>Bacteria</taxon>
        <taxon>Pseudomonadati</taxon>
        <taxon>Pseudomonadota</taxon>
        <taxon>Alphaproteobacteria</taxon>
        <taxon>Acetobacterales</taxon>
        <taxon>Acetobacteraceae</taxon>
        <taxon>Granulibacter</taxon>
    </lineage>
</organism>